<gene>
    <name evidence="1" type="ORF">COX64_00005</name>
</gene>
<protein>
    <submittedName>
        <fullName evidence="1">Uncharacterized protein</fullName>
    </submittedName>
</protein>
<comment type="caution">
    <text evidence="1">The sequence shown here is derived from an EMBL/GenBank/DDBJ whole genome shotgun (WGS) entry which is preliminary data.</text>
</comment>
<evidence type="ECO:0000313" key="2">
    <source>
        <dbReference type="Proteomes" id="UP000228952"/>
    </source>
</evidence>
<feature type="non-terminal residue" evidence="1">
    <location>
        <position position="64"/>
    </location>
</feature>
<reference evidence="2" key="1">
    <citation type="submission" date="2017-09" db="EMBL/GenBank/DDBJ databases">
        <title>Depth-based differentiation of microbial function through sediment-hosted aquifers and enrichment of novel symbionts in the deep terrestrial subsurface.</title>
        <authorList>
            <person name="Probst A.J."/>
            <person name="Ladd B."/>
            <person name="Jarett J.K."/>
            <person name="Geller-Mcgrath D.E."/>
            <person name="Sieber C.M.K."/>
            <person name="Emerson J.B."/>
            <person name="Anantharaman K."/>
            <person name="Thomas B.C."/>
            <person name="Malmstrom R."/>
            <person name="Stieglmeier M."/>
            <person name="Klingl A."/>
            <person name="Woyke T."/>
            <person name="Ryan C.M."/>
            <person name="Banfield J.F."/>
        </authorList>
    </citation>
    <scope>NUCLEOTIDE SEQUENCE [LARGE SCALE GENOMIC DNA]</scope>
</reference>
<evidence type="ECO:0000313" key="1">
    <source>
        <dbReference type="EMBL" id="PJA15983.1"/>
    </source>
</evidence>
<sequence length="64" mass="7347">MTKELTILRTASNLQFSPNLFLDVVVTGLNFATWKVMVTGIFQRCVVVTRNQLITMMQSIKRLE</sequence>
<organism evidence="1 2">
    <name type="scientific">Candidatus Dojkabacteria bacterium CG_4_10_14_0_2_um_filter_Dojkabacteria_WS6_41_15</name>
    <dbReference type="NCBI Taxonomy" id="2014249"/>
    <lineage>
        <taxon>Bacteria</taxon>
        <taxon>Candidatus Dojkabacteria</taxon>
    </lineage>
</organism>
<dbReference type="AlphaFoldDB" id="A0A2M7W3E6"/>
<accession>A0A2M7W3E6</accession>
<dbReference type="Proteomes" id="UP000228952">
    <property type="component" value="Unassembled WGS sequence"/>
</dbReference>
<proteinExistence type="predicted"/>
<dbReference type="EMBL" id="PFQB01000001">
    <property type="protein sequence ID" value="PJA15983.1"/>
    <property type="molecule type" value="Genomic_DNA"/>
</dbReference>
<name>A0A2M7W3E6_9BACT</name>